<gene>
    <name evidence="2" type="ORF">MSPICULIGERA_LOCUS22700</name>
</gene>
<comment type="caution">
    <text evidence="2">The sequence shown here is derived from an EMBL/GenBank/DDBJ whole genome shotgun (WGS) entry which is preliminary data.</text>
</comment>
<keyword evidence="1" id="KW-0472">Membrane</keyword>
<accession>A0AA36DBF8</accession>
<reference evidence="2" key="1">
    <citation type="submission" date="2023-06" db="EMBL/GenBank/DDBJ databases">
        <authorList>
            <person name="Delattre M."/>
        </authorList>
    </citation>
    <scope>NUCLEOTIDE SEQUENCE</scope>
    <source>
        <strain evidence="2">AF72</strain>
    </source>
</reference>
<name>A0AA36DBF8_9BILA</name>
<feature type="transmembrane region" description="Helical" evidence="1">
    <location>
        <begin position="159"/>
        <end position="180"/>
    </location>
</feature>
<dbReference type="AlphaFoldDB" id="A0AA36DBF8"/>
<sequence>MALRGKDGPGLVNFGKEQSTGVPLEQLINHAATKKISISVAEKRSWWPDGQIKDVIRTIHVSSSANWLSHSNTAHGYKPQFKNPMMKQKATKEPATKIPARSALEQRTPCDVWKWNGYKFPALESCIQAGFWAFLFCIISLLSLTSTHDKTLPEAVANIFCTMLECGFATLYFSGIAWTLNELFPQYWAKE</sequence>
<keyword evidence="3" id="KW-1185">Reference proteome</keyword>
<dbReference type="Proteomes" id="UP001177023">
    <property type="component" value="Unassembled WGS sequence"/>
</dbReference>
<evidence type="ECO:0000256" key="1">
    <source>
        <dbReference type="SAM" id="Phobius"/>
    </source>
</evidence>
<evidence type="ECO:0000313" key="3">
    <source>
        <dbReference type="Proteomes" id="UP001177023"/>
    </source>
</evidence>
<feature type="transmembrane region" description="Helical" evidence="1">
    <location>
        <begin position="129"/>
        <end position="147"/>
    </location>
</feature>
<feature type="non-terminal residue" evidence="2">
    <location>
        <position position="1"/>
    </location>
</feature>
<protein>
    <submittedName>
        <fullName evidence="2">Uncharacterized protein</fullName>
    </submittedName>
</protein>
<evidence type="ECO:0000313" key="2">
    <source>
        <dbReference type="EMBL" id="CAJ0584654.1"/>
    </source>
</evidence>
<keyword evidence="1" id="KW-0812">Transmembrane</keyword>
<dbReference type="EMBL" id="CATQJA010002699">
    <property type="protein sequence ID" value="CAJ0584654.1"/>
    <property type="molecule type" value="Genomic_DNA"/>
</dbReference>
<keyword evidence="1" id="KW-1133">Transmembrane helix</keyword>
<organism evidence="2 3">
    <name type="scientific">Mesorhabditis spiculigera</name>
    <dbReference type="NCBI Taxonomy" id="96644"/>
    <lineage>
        <taxon>Eukaryota</taxon>
        <taxon>Metazoa</taxon>
        <taxon>Ecdysozoa</taxon>
        <taxon>Nematoda</taxon>
        <taxon>Chromadorea</taxon>
        <taxon>Rhabditida</taxon>
        <taxon>Rhabditina</taxon>
        <taxon>Rhabditomorpha</taxon>
        <taxon>Rhabditoidea</taxon>
        <taxon>Rhabditidae</taxon>
        <taxon>Mesorhabditinae</taxon>
        <taxon>Mesorhabditis</taxon>
    </lineage>
</organism>
<proteinExistence type="predicted"/>